<dbReference type="OrthoDB" id="2756251at2759"/>
<dbReference type="EMBL" id="MNAD01001695">
    <property type="protein sequence ID" value="OJT02155.1"/>
    <property type="molecule type" value="Genomic_DNA"/>
</dbReference>
<protein>
    <submittedName>
        <fullName evidence="2">Uncharacterized protein</fullName>
    </submittedName>
</protein>
<gene>
    <name evidence="2" type="ORF">TRAPUB_7384</name>
</gene>
<evidence type="ECO:0000256" key="1">
    <source>
        <dbReference type="SAM" id="MobiDB-lite"/>
    </source>
</evidence>
<feature type="region of interest" description="Disordered" evidence="1">
    <location>
        <begin position="274"/>
        <end position="323"/>
    </location>
</feature>
<keyword evidence="3" id="KW-1185">Reference proteome</keyword>
<accession>A0A1M2V3J0</accession>
<feature type="region of interest" description="Disordered" evidence="1">
    <location>
        <begin position="9"/>
        <end position="30"/>
    </location>
</feature>
<proteinExistence type="predicted"/>
<feature type="compositionally biased region" description="Low complexity" evidence="1">
    <location>
        <begin position="274"/>
        <end position="296"/>
    </location>
</feature>
<evidence type="ECO:0000313" key="2">
    <source>
        <dbReference type="EMBL" id="OJT02155.1"/>
    </source>
</evidence>
<dbReference type="Proteomes" id="UP000184267">
    <property type="component" value="Unassembled WGS sequence"/>
</dbReference>
<dbReference type="AlphaFoldDB" id="A0A1M2V3J0"/>
<reference evidence="2 3" key="1">
    <citation type="submission" date="2016-10" db="EMBL/GenBank/DDBJ databases">
        <title>Genome sequence of the basidiomycete white-rot fungus Trametes pubescens.</title>
        <authorList>
            <person name="Makela M.R."/>
            <person name="Granchi Z."/>
            <person name="Peng M."/>
            <person name="De Vries R.P."/>
            <person name="Grigoriev I."/>
            <person name="Riley R."/>
            <person name="Hilden K."/>
        </authorList>
    </citation>
    <scope>NUCLEOTIDE SEQUENCE [LARGE SCALE GENOMIC DNA]</scope>
    <source>
        <strain evidence="2 3">FBCC735</strain>
    </source>
</reference>
<sequence length="323" mass="34864">MRRLRYARLSESHEETQAHGGHTPARRDSANIGCWTPRHWSLFKDMNRGGFSPHLPIFVCSVVLSYADLKMATFRLFTTANRRARLGEERVMSVHLVVNGPPGTAGLTMLLPTCELEDLDPSFIEDWLPVIQGPILAEAEADDDQRALILRIALTYRTFLEGRPGVNPIDYNTFVALLVHGTLNVDPQEDAAVELALVDEWIEENIPVSILEARDIPLRSDSPFSGSPMAWSIPPASPPADIGDGWTSPDHLSGWSAGSLVALAAATLVARSTRAASTRASPASTATRSATTATTADHSNNHSDDDAGSCPDLVSVSDSGSEC</sequence>
<name>A0A1M2V3J0_TRAPU</name>
<organism evidence="2 3">
    <name type="scientific">Trametes pubescens</name>
    <name type="common">White-rot fungus</name>
    <dbReference type="NCBI Taxonomy" id="154538"/>
    <lineage>
        <taxon>Eukaryota</taxon>
        <taxon>Fungi</taxon>
        <taxon>Dikarya</taxon>
        <taxon>Basidiomycota</taxon>
        <taxon>Agaricomycotina</taxon>
        <taxon>Agaricomycetes</taxon>
        <taxon>Polyporales</taxon>
        <taxon>Polyporaceae</taxon>
        <taxon>Trametes</taxon>
    </lineage>
</organism>
<comment type="caution">
    <text evidence="2">The sequence shown here is derived from an EMBL/GenBank/DDBJ whole genome shotgun (WGS) entry which is preliminary data.</text>
</comment>
<evidence type="ECO:0000313" key="3">
    <source>
        <dbReference type="Proteomes" id="UP000184267"/>
    </source>
</evidence>